<accession>A0A1G2D4H4</accession>
<comment type="caution">
    <text evidence="1">The sequence shown here is derived from an EMBL/GenBank/DDBJ whole genome shotgun (WGS) entry which is preliminary data.</text>
</comment>
<protein>
    <recommendedName>
        <fullName evidence="3">AB hydrolase-1 domain-containing protein</fullName>
    </recommendedName>
</protein>
<sequence>MKNSRAILYSHGFGTRKDARGMFIDIAALFPDREHILFDYNEIIDATTLRVPSLFGQAETLRKVVAGIDTAERTIDFITHSQGAVVAAMVCPTIIRKTLCIAPPPSFEVERFIDAFRDRTGAVVDMKGESRVPRKDGTISLVPASYWESLRNTDPIAHYNQFAKHTELVFITGNQDDVFSSNEFFGIDPKVRIISIDGDHNFSEVYRRGLLETARRELA</sequence>
<dbReference type="STRING" id="1798661.A3D65_04800"/>
<dbReference type="SUPFAM" id="SSF53474">
    <property type="entry name" value="alpha/beta-Hydrolases"/>
    <property type="match status" value="1"/>
</dbReference>
<evidence type="ECO:0008006" key="3">
    <source>
        <dbReference type="Google" id="ProtNLM"/>
    </source>
</evidence>
<dbReference type="AlphaFoldDB" id="A0A1G2D4H4"/>
<evidence type="ECO:0000313" key="1">
    <source>
        <dbReference type="EMBL" id="OGZ08546.1"/>
    </source>
</evidence>
<proteinExistence type="predicted"/>
<dbReference type="InterPro" id="IPR029058">
    <property type="entry name" value="AB_hydrolase_fold"/>
</dbReference>
<dbReference type="EMBL" id="MHLL01000032">
    <property type="protein sequence ID" value="OGZ08546.1"/>
    <property type="molecule type" value="Genomic_DNA"/>
</dbReference>
<reference evidence="1 2" key="1">
    <citation type="journal article" date="2016" name="Nat. Commun.">
        <title>Thousands of microbial genomes shed light on interconnected biogeochemical processes in an aquifer system.</title>
        <authorList>
            <person name="Anantharaman K."/>
            <person name="Brown C.T."/>
            <person name="Hug L.A."/>
            <person name="Sharon I."/>
            <person name="Castelle C.J."/>
            <person name="Probst A.J."/>
            <person name="Thomas B.C."/>
            <person name="Singh A."/>
            <person name="Wilkins M.J."/>
            <person name="Karaoz U."/>
            <person name="Brodie E.L."/>
            <person name="Williams K.H."/>
            <person name="Hubbard S.S."/>
            <person name="Banfield J.F."/>
        </authorList>
    </citation>
    <scope>NUCLEOTIDE SEQUENCE [LARGE SCALE GENOMIC DNA]</scope>
</reference>
<dbReference type="Proteomes" id="UP000177996">
    <property type="component" value="Unassembled WGS sequence"/>
</dbReference>
<name>A0A1G2D4H4_9BACT</name>
<gene>
    <name evidence="1" type="ORF">A3D65_04800</name>
</gene>
<evidence type="ECO:0000313" key="2">
    <source>
        <dbReference type="Proteomes" id="UP000177996"/>
    </source>
</evidence>
<organism evidence="1 2">
    <name type="scientific">Candidatus Lloydbacteria bacterium RIFCSPHIGHO2_02_FULL_50_13</name>
    <dbReference type="NCBI Taxonomy" id="1798661"/>
    <lineage>
        <taxon>Bacteria</taxon>
        <taxon>Candidatus Lloydiibacteriota</taxon>
    </lineage>
</organism>
<dbReference type="Gene3D" id="3.40.50.1820">
    <property type="entry name" value="alpha/beta hydrolase"/>
    <property type="match status" value="1"/>
</dbReference>